<dbReference type="Pfam" id="PF00533">
    <property type="entry name" value="BRCT"/>
    <property type="match status" value="1"/>
</dbReference>
<keyword evidence="4 10" id="KW-0479">Metal-binding</keyword>
<comment type="cofactor">
    <cofactor evidence="10">
        <name>Mg(2+)</name>
        <dbReference type="ChEBI" id="CHEBI:18420"/>
    </cofactor>
    <cofactor evidence="10">
        <name>Mn(2+)</name>
        <dbReference type="ChEBI" id="CHEBI:29035"/>
    </cofactor>
</comment>
<evidence type="ECO:0000256" key="5">
    <source>
        <dbReference type="ARBA" id="ARBA00022763"/>
    </source>
</evidence>
<dbReference type="InterPro" id="IPR036420">
    <property type="entry name" value="BRCT_dom_sf"/>
</dbReference>
<dbReference type="GO" id="GO:0006260">
    <property type="term" value="P:DNA replication"/>
    <property type="evidence" value="ECO:0007669"/>
    <property type="project" value="UniProtKB-KW"/>
</dbReference>
<dbReference type="Gene3D" id="2.40.50.140">
    <property type="entry name" value="Nucleic acid-binding proteins"/>
    <property type="match status" value="1"/>
</dbReference>
<evidence type="ECO:0000256" key="8">
    <source>
        <dbReference type="ARBA" id="ARBA00023204"/>
    </source>
</evidence>
<feature type="binding site" evidence="10">
    <location>
        <position position="420"/>
    </location>
    <ligand>
        <name>Zn(2+)</name>
        <dbReference type="ChEBI" id="CHEBI:29105"/>
    </ligand>
</feature>
<dbReference type="SUPFAM" id="SSF56091">
    <property type="entry name" value="DNA ligase/mRNA capping enzyme, catalytic domain"/>
    <property type="match status" value="1"/>
</dbReference>
<dbReference type="Pfam" id="PF14520">
    <property type="entry name" value="HHH_5"/>
    <property type="match status" value="1"/>
</dbReference>
<dbReference type="AlphaFoldDB" id="A0A2L0EXQ9"/>
<reference evidence="12 13" key="1">
    <citation type="submission" date="2015-09" db="EMBL/GenBank/DDBJ databases">
        <title>Sorangium comparison.</title>
        <authorList>
            <person name="Zaburannyi N."/>
            <person name="Bunk B."/>
            <person name="Overmann J."/>
            <person name="Mueller R."/>
        </authorList>
    </citation>
    <scope>NUCLEOTIDE SEQUENCE [LARGE SCALE GENOMIC DNA]</scope>
    <source>
        <strain evidence="12 13">So ce26</strain>
    </source>
</reference>
<comment type="function">
    <text evidence="1 10">DNA ligase that catalyzes the formation of phosphodiester linkages between 5'-phosphoryl and 3'-hydroxyl groups in double-stranded DNA using NAD as a coenzyme and as the energy source for the reaction. It is essential for DNA replication and repair of damaged DNA.</text>
</comment>
<keyword evidence="5 10" id="KW-0227">DNA damage</keyword>
<evidence type="ECO:0000259" key="11">
    <source>
        <dbReference type="PROSITE" id="PS50172"/>
    </source>
</evidence>
<feature type="binding site" evidence="10">
    <location>
        <position position="327"/>
    </location>
    <ligand>
        <name>NAD(+)</name>
        <dbReference type="ChEBI" id="CHEBI:57540"/>
    </ligand>
</feature>
<dbReference type="Pfam" id="PF01653">
    <property type="entry name" value="DNA_ligase_aden"/>
    <property type="match status" value="1"/>
</dbReference>
<proteinExistence type="inferred from homology"/>
<feature type="binding site" evidence="10">
    <location>
        <position position="417"/>
    </location>
    <ligand>
        <name>Zn(2+)</name>
        <dbReference type="ChEBI" id="CHEBI:29105"/>
    </ligand>
</feature>
<comment type="caution">
    <text evidence="10">Lacks conserved residue(s) required for the propagation of feature annotation.</text>
</comment>
<comment type="similarity">
    <text evidence="10">Belongs to the NAD-dependent DNA ligase family. LigA subfamily.</text>
</comment>
<gene>
    <name evidence="10" type="primary">ligA</name>
    <name evidence="12" type="ORF">SOCE26_055400</name>
</gene>
<comment type="catalytic activity">
    <reaction evidence="9 10">
        <text>NAD(+) + (deoxyribonucleotide)n-3'-hydroxyl + 5'-phospho-(deoxyribonucleotide)m = (deoxyribonucleotide)n+m + AMP + beta-nicotinamide D-nucleotide.</text>
        <dbReference type="EC" id="6.5.1.2"/>
    </reaction>
</comment>
<dbReference type="Gene3D" id="3.30.470.30">
    <property type="entry name" value="DNA ligase/mRNA capping enzyme"/>
    <property type="match status" value="1"/>
</dbReference>
<keyword evidence="10" id="KW-0464">Manganese</keyword>
<keyword evidence="10" id="KW-0460">Magnesium</keyword>
<dbReference type="SUPFAM" id="SSF52113">
    <property type="entry name" value="BRCT domain"/>
    <property type="match status" value="1"/>
</dbReference>
<dbReference type="EMBL" id="CP012673">
    <property type="protein sequence ID" value="AUX44080.1"/>
    <property type="molecule type" value="Genomic_DNA"/>
</dbReference>
<dbReference type="NCBIfam" id="TIGR00575">
    <property type="entry name" value="dnlj"/>
    <property type="match status" value="1"/>
</dbReference>
<evidence type="ECO:0000256" key="1">
    <source>
        <dbReference type="ARBA" id="ARBA00004067"/>
    </source>
</evidence>
<evidence type="ECO:0000256" key="2">
    <source>
        <dbReference type="ARBA" id="ARBA00022598"/>
    </source>
</evidence>
<keyword evidence="8 10" id="KW-0234">DNA repair</keyword>
<dbReference type="InterPro" id="IPR012340">
    <property type="entry name" value="NA-bd_OB-fold"/>
</dbReference>
<organism evidence="12 13">
    <name type="scientific">Sorangium cellulosum</name>
    <name type="common">Polyangium cellulosum</name>
    <dbReference type="NCBI Taxonomy" id="56"/>
    <lineage>
        <taxon>Bacteria</taxon>
        <taxon>Pseudomonadati</taxon>
        <taxon>Myxococcota</taxon>
        <taxon>Polyangia</taxon>
        <taxon>Polyangiales</taxon>
        <taxon>Polyangiaceae</taxon>
        <taxon>Sorangium</taxon>
    </lineage>
</organism>
<dbReference type="SMART" id="SM00532">
    <property type="entry name" value="LIGANc"/>
    <property type="match status" value="1"/>
</dbReference>
<dbReference type="InterPro" id="IPR001679">
    <property type="entry name" value="DNA_ligase"/>
</dbReference>
<feature type="binding site" evidence="10">
    <location>
        <position position="433"/>
    </location>
    <ligand>
        <name>Zn(2+)</name>
        <dbReference type="ChEBI" id="CHEBI:29105"/>
    </ligand>
</feature>
<feature type="binding site" evidence="10">
    <location>
        <position position="200"/>
    </location>
    <ligand>
        <name>NAD(+)</name>
        <dbReference type="ChEBI" id="CHEBI:57540"/>
    </ligand>
</feature>
<dbReference type="Gene3D" id="1.10.287.610">
    <property type="entry name" value="Helix hairpin bin"/>
    <property type="match status" value="1"/>
</dbReference>
<dbReference type="Pfam" id="PF03120">
    <property type="entry name" value="OB_DNA_ligase"/>
    <property type="match status" value="1"/>
</dbReference>
<evidence type="ECO:0000313" key="13">
    <source>
        <dbReference type="Proteomes" id="UP000238348"/>
    </source>
</evidence>
<dbReference type="SUPFAM" id="SSF47781">
    <property type="entry name" value="RuvA domain 2-like"/>
    <property type="match status" value="1"/>
</dbReference>
<keyword evidence="7 10" id="KW-0520">NAD</keyword>
<dbReference type="Proteomes" id="UP000238348">
    <property type="component" value="Chromosome"/>
</dbReference>
<dbReference type="RefSeq" id="WP_104982657.1">
    <property type="nucleotide sequence ID" value="NZ_CP012673.1"/>
</dbReference>
<evidence type="ECO:0000256" key="10">
    <source>
        <dbReference type="HAMAP-Rule" id="MF_01588"/>
    </source>
</evidence>
<dbReference type="SMART" id="SM00292">
    <property type="entry name" value="BRCT"/>
    <property type="match status" value="1"/>
</dbReference>
<feature type="active site" description="N6-AMP-lysine intermediate" evidence="10">
    <location>
        <position position="145"/>
    </location>
</feature>
<evidence type="ECO:0000256" key="4">
    <source>
        <dbReference type="ARBA" id="ARBA00022723"/>
    </source>
</evidence>
<dbReference type="HAMAP" id="MF_01588">
    <property type="entry name" value="DNA_ligase_A"/>
    <property type="match status" value="1"/>
</dbReference>
<dbReference type="Gene3D" id="1.10.150.20">
    <property type="entry name" value="5' to 3' exonuclease, C-terminal subdomain"/>
    <property type="match status" value="2"/>
</dbReference>
<accession>A0A2L0EXQ9</accession>
<evidence type="ECO:0000256" key="7">
    <source>
        <dbReference type="ARBA" id="ARBA00023027"/>
    </source>
</evidence>
<keyword evidence="3 10" id="KW-0235">DNA replication</keyword>
<keyword evidence="6 10" id="KW-0862">Zinc</keyword>
<keyword evidence="2 10" id="KW-0436">Ligase</keyword>
<dbReference type="SUPFAM" id="SSF50249">
    <property type="entry name" value="Nucleic acid-binding proteins"/>
    <property type="match status" value="1"/>
</dbReference>
<dbReference type="InterPro" id="IPR013839">
    <property type="entry name" value="DNAligase_adenylation"/>
</dbReference>
<dbReference type="GO" id="GO:0046872">
    <property type="term" value="F:metal ion binding"/>
    <property type="evidence" value="ECO:0007669"/>
    <property type="project" value="UniProtKB-KW"/>
</dbReference>
<name>A0A2L0EXQ9_SORCE</name>
<evidence type="ECO:0000313" key="12">
    <source>
        <dbReference type="EMBL" id="AUX44080.1"/>
    </source>
</evidence>
<dbReference type="InterPro" id="IPR010994">
    <property type="entry name" value="RuvA_2-like"/>
</dbReference>
<feature type="binding site" evidence="10">
    <location>
        <position position="438"/>
    </location>
    <ligand>
        <name>Zn(2+)</name>
        <dbReference type="ChEBI" id="CHEBI:29105"/>
    </ligand>
</feature>
<dbReference type="GO" id="GO:0006281">
    <property type="term" value="P:DNA repair"/>
    <property type="evidence" value="ECO:0007669"/>
    <property type="project" value="UniProtKB-KW"/>
</dbReference>
<evidence type="ECO:0000256" key="9">
    <source>
        <dbReference type="ARBA" id="ARBA00034005"/>
    </source>
</evidence>
<dbReference type="EC" id="6.5.1.2" evidence="10"/>
<dbReference type="InterPro" id="IPR001357">
    <property type="entry name" value="BRCT_dom"/>
</dbReference>
<dbReference type="InterPro" id="IPR004150">
    <property type="entry name" value="NAD_DNA_ligase_OB"/>
</dbReference>
<dbReference type="NCBIfam" id="NF005932">
    <property type="entry name" value="PRK07956.1"/>
    <property type="match status" value="1"/>
</dbReference>
<evidence type="ECO:0000256" key="3">
    <source>
        <dbReference type="ARBA" id="ARBA00022705"/>
    </source>
</evidence>
<feature type="domain" description="BRCT" evidence="11">
    <location>
        <begin position="590"/>
        <end position="671"/>
    </location>
</feature>
<feature type="binding site" evidence="10">
    <location>
        <position position="166"/>
    </location>
    <ligand>
        <name>NAD(+)</name>
        <dbReference type="ChEBI" id="CHEBI:57540"/>
    </ligand>
</feature>
<dbReference type="GO" id="GO:0003911">
    <property type="term" value="F:DNA ligase (NAD+) activity"/>
    <property type="evidence" value="ECO:0007669"/>
    <property type="project" value="UniProtKB-UniRule"/>
</dbReference>
<feature type="binding site" evidence="10">
    <location>
        <begin position="52"/>
        <end position="56"/>
    </location>
    <ligand>
        <name>NAD(+)</name>
        <dbReference type="ChEBI" id="CHEBI:57540"/>
    </ligand>
</feature>
<protein>
    <recommendedName>
        <fullName evidence="10">DNA ligase</fullName>
        <ecNumber evidence="10">6.5.1.2</ecNumber>
    </recommendedName>
    <alternativeName>
        <fullName evidence="10">Polydeoxyribonucleotide synthase [NAD(+)]</fullName>
    </alternativeName>
</protein>
<dbReference type="PROSITE" id="PS50172">
    <property type="entry name" value="BRCT"/>
    <property type="match status" value="1"/>
</dbReference>
<dbReference type="OrthoDB" id="9759736at2"/>
<dbReference type="CDD" id="cd17748">
    <property type="entry name" value="BRCT_DNA_ligase_like"/>
    <property type="match status" value="1"/>
</dbReference>
<evidence type="ECO:0000256" key="6">
    <source>
        <dbReference type="ARBA" id="ARBA00022833"/>
    </source>
</evidence>
<dbReference type="PIRSF" id="PIRSF001604">
    <property type="entry name" value="LigA"/>
    <property type="match status" value="1"/>
</dbReference>
<dbReference type="InterPro" id="IPR013840">
    <property type="entry name" value="DNAligase_N"/>
</dbReference>
<sequence>MTQAHHDEAAARSLLQGGLATDPKHKARIDELAERIEKYRASYYAGRPEISDAAFDALEDELRALDPAHPVLARVGSASLITEWEKARHEIPMGSLNKVVSEDELRAWVARCEEILAKETPAASDDGGAAPPAATIAHDLFVAEKLDGISIEVIYRDGKLADAITRGDGEWGERITANVARMKGVPSRIRERGRLSVRGEIILRLSDMKRYFPGVTSPRNMAAGAAKRFDGQGAEHCTVLFYDVAEHLEIPTCQARFAWLRDLGFATPQTADGGVEDVVKLYRRYASELRAGLDYEIDGLVVYVNAMHLQGLLGDVNRRPRGAVAFKFASPAKVTTVVAIQWDTGPSGRVTPVAIVEPVELAGANVRRASLHNAANVRGLGIGVGDEVLVSRRNDVIPYVEEVVEKRGPVAVPPSLCPVCSAPLVVEGEYLLCRNAACRALIEGRIHNWIDAIGALEWGDKLIEQVVAAGLVREPLDLYRLSVKDIAELDRRGEKSATKCLEQLKSRLPLALPTFLAALGIEGFAIQTARLLVSAGYNTIEKLLAAGEDELAGIPGLGAIKAASIVRGLRARSDEIARLLAGGIVPVAPEAEGPLAGLTFCFTGSASRPRGELTHLVESNGGRVLNSVTKELNYLVLADVASASSKAVKARKYGTKLITEDDLEKLIAERRGGSPS</sequence>
<feature type="binding site" evidence="10">
    <location>
        <begin position="95"/>
        <end position="96"/>
    </location>
    <ligand>
        <name>NAD(+)</name>
        <dbReference type="ChEBI" id="CHEBI:57540"/>
    </ligand>
</feature>
<dbReference type="Gene3D" id="3.40.50.10190">
    <property type="entry name" value="BRCT domain"/>
    <property type="match status" value="1"/>
</dbReference>